<protein>
    <submittedName>
        <fullName evidence="2">Uncharacterized protein</fullName>
    </submittedName>
</protein>
<proteinExistence type="predicted"/>
<dbReference type="AlphaFoldDB" id="A0A4S8KL10"/>
<gene>
    <name evidence="2" type="ORF">K435DRAFT_879581</name>
</gene>
<keyword evidence="3" id="KW-1185">Reference proteome</keyword>
<name>A0A4S8KL10_DENBC</name>
<evidence type="ECO:0000313" key="2">
    <source>
        <dbReference type="EMBL" id="THU76182.1"/>
    </source>
</evidence>
<evidence type="ECO:0000313" key="3">
    <source>
        <dbReference type="Proteomes" id="UP000297245"/>
    </source>
</evidence>
<dbReference type="OrthoDB" id="3212410at2759"/>
<sequence>MNDTKRWNARLNVSTSKERSNTDDVLVLKSQYNPVWNYFSASELGDTIFKTWRFNLSRWETAYRQHTAIVPCQGYGVKCPDIRALGFDNRRVIVSKKRPRNLFDLASQWKQIVLRNVDQAIRDDIVGNDDETELIGFGFSEIEEGQPSTPPQYTSWSDDDEPVNYRARRSPDTMEGW</sequence>
<reference evidence="2 3" key="1">
    <citation type="journal article" date="2019" name="Nat. Ecol. Evol.">
        <title>Megaphylogeny resolves global patterns of mushroom evolution.</title>
        <authorList>
            <person name="Varga T."/>
            <person name="Krizsan K."/>
            <person name="Foldi C."/>
            <person name="Dima B."/>
            <person name="Sanchez-Garcia M."/>
            <person name="Sanchez-Ramirez S."/>
            <person name="Szollosi G.J."/>
            <person name="Szarkandi J.G."/>
            <person name="Papp V."/>
            <person name="Albert L."/>
            <person name="Andreopoulos W."/>
            <person name="Angelini C."/>
            <person name="Antonin V."/>
            <person name="Barry K.W."/>
            <person name="Bougher N.L."/>
            <person name="Buchanan P."/>
            <person name="Buyck B."/>
            <person name="Bense V."/>
            <person name="Catcheside P."/>
            <person name="Chovatia M."/>
            <person name="Cooper J."/>
            <person name="Damon W."/>
            <person name="Desjardin D."/>
            <person name="Finy P."/>
            <person name="Geml J."/>
            <person name="Haridas S."/>
            <person name="Hughes K."/>
            <person name="Justo A."/>
            <person name="Karasinski D."/>
            <person name="Kautmanova I."/>
            <person name="Kiss B."/>
            <person name="Kocsube S."/>
            <person name="Kotiranta H."/>
            <person name="LaButti K.M."/>
            <person name="Lechner B.E."/>
            <person name="Liimatainen K."/>
            <person name="Lipzen A."/>
            <person name="Lukacs Z."/>
            <person name="Mihaltcheva S."/>
            <person name="Morgado L.N."/>
            <person name="Niskanen T."/>
            <person name="Noordeloos M.E."/>
            <person name="Ohm R.A."/>
            <person name="Ortiz-Santana B."/>
            <person name="Ovrebo C."/>
            <person name="Racz N."/>
            <person name="Riley R."/>
            <person name="Savchenko A."/>
            <person name="Shiryaev A."/>
            <person name="Soop K."/>
            <person name="Spirin V."/>
            <person name="Szebenyi C."/>
            <person name="Tomsovsky M."/>
            <person name="Tulloss R.E."/>
            <person name="Uehling J."/>
            <person name="Grigoriev I.V."/>
            <person name="Vagvolgyi C."/>
            <person name="Papp T."/>
            <person name="Martin F.M."/>
            <person name="Miettinen O."/>
            <person name="Hibbett D.S."/>
            <person name="Nagy L.G."/>
        </authorList>
    </citation>
    <scope>NUCLEOTIDE SEQUENCE [LARGE SCALE GENOMIC DNA]</scope>
    <source>
        <strain evidence="2 3">CBS 962.96</strain>
    </source>
</reference>
<organism evidence="2 3">
    <name type="scientific">Dendrothele bispora (strain CBS 962.96)</name>
    <dbReference type="NCBI Taxonomy" id="1314807"/>
    <lineage>
        <taxon>Eukaryota</taxon>
        <taxon>Fungi</taxon>
        <taxon>Dikarya</taxon>
        <taxon>Basidiomycota</taxon>
        <taxon>Agaricomycotina</taxon>
        <taxon>Agaricomycetes</taxon>
        <taxon>Agaricomycetidae</taxon>
        <taxon>Agaricales</taxon>
        <taxon>Agaricales incertae sedis</taxon>
        <taxon>Dendrothele</taxon>
    </lineage>
</organism>
<feature type="region of interest" description="Disordered" evidence="1">
    <location>
        <begin position="141"/>
        <end position="177"/>
    </location>
</feature>
<accession>A0A4S8KL10</accession>
<dbReference type="EMBL" id="ML181104">
    <property type="protein sequence ID" value="THU76182.1"/>
    <property type="molecule type" value="Genomic_DNA"/>
</dbReference>
<dbReference type="Proteomes" id="UP000297245">
    <property type="component" value="Unassembled WGS sequence"/>
</dbReference>
<evidence type="ECO:0000256" key="1">
    <source>
        <dbReference type="SAM" id="MobiDB-lite"/>
    </source>
</evidence>